<dbReference type="OrthoDB" id="660918at2759"/>
<organism evidence="1 2">
    <name type="scientific">Dichanthelium oligosanthes</name>
    <dbReference type="NCBI Taxonomy" id="888268"/>
    <lineage>
        <taxon>Eukaryota</taxon>
        <taxon>Viridiplantae</taxon>
        <taxon>Streptophyta</taxon>
        <taxon>Embryophyta</taxon>
        <taxon>Tracheophyta</taxon>
        <taxon>Spermatophyta</taxon>
        <taxon>Magnoliopsida</taxon>
        <taxon>Liliopsida</taxon>
        <taxon>Poales</taxon>
        <taxon>Poaceae</taxon>
        <taxon>PACMAD clade</taxon>
        <taxon>Panicoideae</taxon>
        <taxon>Panicodae</taxon>
        <taxon>Paniceae</taxon>
        <taxon>Dichantheliinae</taxon>
        <taxon>Dichanthelium</taxon>
    </lineage>
</organism>
<dbReference type="AlphaFoldDB" id="A0A1E5VWF1"/>
<accession>A0A1E5VWF1</accession>
<keyword evidence="2" id="KW-1185">Reference proteome</keyword>
<dbReference type="EMBL" id="LWDX02027595">
    <property type="protein sequence ID" value="OEL29445.1"/>
    <property type="molecule type" value="Genomic_DNA"/>
</dbReference>
<evidence type="ECO:0000313" key="1">
    <source>
        <dbReference type="EMBL" id="OEL29445.1"/>
    </source>
</evidence>
<gene>
    <name evidence="1" type="ORF">BAE44_0009533</name>
</gene>
<comment type="caution">
    <text evidence="1">The sequence shown here is derived from an EMBL/GenBank/DDBJ whole genome shotgun (WGS) entry which is preliminary data.</text>
</comment>
<name>A0A1E5VWF1_9POAL</name>
<evidence type="ECO:0000313" key="2">
    <source>
        <dbReference type="Proteomes" id="UP000095767"/>
    </source>
</evidence>
<protein>
    <submittedName>
        <fullName evidence="1">Uncharacterized protein</fullName>
    </submittedName>
</protein>
<sequence>MRFSQTQGIGHFERMWTSFSTPRSEASYNRTFNRDTVMWFLDALRGLASISHILLENVLEAFSHTHPRESLSAYTFNSDVRNLHREFNWQIDDLEDGGWNCGRYEILQLVLPTMLKGVKVMESFLGLMVARRQRALGKACSKEC</sequence>
<dbReference type="Proteomes" id="UP000095767">
    <property type="component" value="Unassembled WGS sequence"/>
</dbReference>
<proteinExistence type="predicted"/>
<reference evidence="1 2" key="1">
    <citation type="submission" date="2016-09" db="EMBL/GenBank/DDBJ databases">
        <title>The draft genome of Dichanthelium oligosanthes: A C3 panicoid grass species.</title>
        <authorList>
            <person name="Studer A.J."/>
            <person name="Schnable J.C."/>
            <person name="Brutnell T.P."/>
        </authorList>
    </citation>
    <scope>NUCLEOTIDE SEQUENCE [LARGE SCALE GENOMIC DNA]</scope>
    <source>
        <strain evidence="2">cv. Kellogg 1175</strain>
        <tissue evidence="1">Leaf</tissue>
    </source>
</reference>